<dbReference type="AlphaFoldDB" id="B9M0A8"/>
<organism evidence="2 3">
    <name type="scientific">Geotalea daltonii (strain DSM 22248 / JCM 15807 / FRC-32)</name>
    <name type="common">Geobacter daltonii</name>
    <dbReference type="NCBI Taxonomy" id="316067"/>
    <lineage>
        <taxon>Bacteria</taxon>
        <taxon>Pseudomonadati</taxon>
        <taxon>Thermodesulfobacteriota</taxon>
        <taxon>Desulfuromonadia</taxon>
        <taxon>Geobacterales</taxon>
        <taxon>Geobacteraceae</taxon>
        <taxon>Geotalea</taxon>
    </lineage>
</organism>
<proteinExistence type="predicted"/>
<dbReference type="CDD" id="cd00077">
    <property type="entry name" value="HDc"/>
    <property type="match status" value="1"/>
</dbReference>
<dbReference type="InterPro" id="IPR006674">
    <property type="entry name" value="HD_domain"/>
</dbReference>
<dbReference type="Pfam" id="PF01966">
    <property type="entry name" value="HD"/>
    <property type="match status" value="1"/>
</dbReference>
<protein>
    <submittedName>
        <fullName evidence="2">Metal-dependent phosphohydrolase</fullName>
    </submittedName>
</protein>
<feature type="domain" description="HD/PDEase" evidence="1">
    <location>
        <begin position="49"/>
        <end position="203"/>
    </location>
</feature>
<dbReference type="PANTHER" id="PTHR11373">
    <property type="entry name" value="DEOXYNUCLEOSIDE TRIPHOSPHATE TRIPHOSPHOHYDROLASE"/>
    <property type="match status" value="1"/>
</dbReference>
<dbReference type="SMART" id="SM00471">
    <property type="entry name" value="HDc"/>
    <property type="match status" value="1"/>
</dbReference>
<reference evidence="2 3" key="1">
    <citation type="submission" date="2009-01" db="EMBL/GenBank/DDBJ databases">
        <title>Complete sequence of Geobacter sp. FRC-32.</title>
        <authorList>
            <consortium name="US DOE Joint Genome Institute"/>
            <person name="Lucas S."/>
            <person name="Copeland A."/>
            <person name="Lapidus A."/>
            <person name="Glavina del Rio T."/>
            <person name="Dalin E."/>
            <person name="Tice H."/>
            <person name="Bruce D."/>
            <person name="Goodwin L."/>
            <person name="Pitluck S."/>
            <person name="Saunders E."/>
            <person name="Brettin T."/>
            <person name="Detter J.C."/>
            <person name="Han C."/>
            <person name="Larimer F."/>
            <person name="Land M."/>
            <person name="Hauser L."/>
            <person name="Kyrpides N."/>
            <person name="Ovchinnikova G."/>
            <person name="Kostka J."/>
            <person name="Richardson P."/>
        </authorList>
    </citation>
    <scope>NUCLEOTIDE SEQUENCE [LARGE SCALE GENOMIC DNA]</scope>
    <source>
        <strain evidence="3">DSM 22248 / JCM 15807 / FRC-32</strain>
    </source>
</reference>
<name>B9M0A8_GEODF</name>
<dbReference type="eggNOG" id="COG1078">
    <property type="taxonomic scope" value="Bacteria"/>
</dbReference>
<dbReference type="InterPro" id="IPR003607">
    <property type="entry name" value="HD/PDEase_dom"/>
</dbReference>
<keyword evidence="2" id="KW-0378">Hydrolase</keyword>
<evidence type="ECO:0000259" key="1">
    <source>
        <dbReference type="SMART" id="SM00471"/>
    </source>
</evidence>
<evidence type="ECO:0000313" key="3">
    <source>
        <dbReference type="Proteomes" id="UP000007721"/>
    </source>
</evidence>
<accession>B9M0A8</accession>
<dbReference type="GO" id="GO:0008832">
    <property type="term" value="F:dGTPase activity"/>
    <property type="evidence" value="ECO:0007669"/>
    <property type="project" value="TreeGrafter"/>
</dbReference>
<dbReference type="Proteomes" id="UP000007721">
    <property type="component" value="Chromosome"/>
</dbReference>
<dbReference type="PANTHER" id="PTHR11373:SF4">
    <property type="entry name" value="DEOXYNUCLEOSIDE TRIPHOSPHATE TRIPHOSPHOHYDROLASE SAMHD1"/>
    <property type="match status" value="1"/>
</dbReference>
<dbReference type="RefSeq" id="WP_012645674.1">
    <property type="nucleotide sequence ID" value="NC_011979.1"/>
</dbReference>
<dbReference type="OrthoDB" id="9803619at2"/>
<dbReference type="Pfam" id="PF19276">
    <property type="entry name" value="HD_assoc_2"/>
    <property type="match status" value="1"/>
</dbReference>
<keyword evidence="3" id="KW-1185">Reference proteome</keyword>
<gene>
    <name evidence="2" type="ordered locus">Geob_0579</name>
</gene>
<dbReference type="InterPro" id="IPR045509">
    <property type="entry name" value="HD_assoc_2"/>
</dbReference>
<evidence type="ECO:0000313" key="2">
    <source>
        <dbReference type="EMBL" id="ACM18945.1"/>
    </source>
</evidence>
<dbReference type="STRING" id="316067.Geob_0579"/>
<dbReference type="HOGENOM" id="CLU_026821_3_0_7"/>
<dbReference type="KEGG" id="geo:Geob_0579"/>
<dbReference type="SUPFAM" id="SSF109604">
    <property type="entry name" value="HD-domain/PDEase-like"/>
    <property type="match status" value="1"/>
</dbReference>
<dbReference type="InterPro" id="IPR050135">
    <property type="entry name" value="dGTPase-like"/>
</dbReference>
<dbReference type="Gene3D" id="1.10.3210.10">
    <property type="entry name" value="Hypothetical protein af1432"/>
    <property type="match status" value="1"/>
</dbReference>
<dbReference type="GO" id="GO:0006203">
    <property type="term" value="P:dGTP catabolic process"/>
    <property type="evidence" value="ECO:0007669"/>
    <property type="project" value="TreeGrafter"/>
</dbReference>
<dbReference type="EMBL" id="CP001390">
    <property type="protein sequence ID" value="ACM18945.1"/>
    <property type="molecule type" value="Genomic_DNA"/>
</dbReference>
<sequence>MPQFFEIRDPIHGFVKITEWERDIINQPAFQRLRRIKQLAWTDMTYPGATHSRFEHSLGVMHVVTMLFDSICERQHDFLSSRELRYTVGSLERLRCLVRLAALLHDIGHPPYSHAAEETFPIDPETNEPYPHEEYSAAIVKFELADVIENHPSNHFRFKVGDVTAFFTNGACRECLLWKDLLSSQMDGDRMDYLLRDSHHAGVNYGKYDLNRIVATIRLIERPDSDGYTMGIDEDGIHAAEGLILARYMMFTQLYFHKTRVIYDYHLVEALKEILTECGGHFPLPTSADDIKEYLKWDDWRVGGAISEGKGGTHGQILKNRHHFRLLHQTSEIPSIPELEDIDRLEGVLAPLGAIRKNAEKSWYKFKQLNDEILVLSNSGSARSSVLPLSVRSPVVQGLKSVNQSRIYVPIDKRDEAIEILKRQQGEGT</sequence>